<evidence type="ECO:0000256" key="1">
    <source>
        <dbReference type="SAM" id="Phobius"/>
    </source>
</evidence>
<proteinExistence type="predicted"/>
<keyword evidence="1" id="KW-0812">Transmembrane</keyword>
<dbReference type="AlphaFoldDB" id="A0A1R4IFN4"/>
<keyword evidence="1" id="KW-1133">Transmembrane helix</keyword>
<evidence type="ECO:0000313" key="3">
    <source>
        <dbReference type="Proteomes" id="UP000196230"/>
    </source>
</evidence>
<dbReference type="Proteomes" id="UP000196230">
    <property type="component" value="Unassembled WGS sequence"/>
</dbReference>
<dbReference type="EMBL" id="FUKP01000014">
    <property type="protein sequence ID" value="SJN18627.1"/>
    <property type="molecule type" value="Genomic_DNA"/>
</dbReference>
<name>A0A1R4IFN4_9MICC</name>
<reference evidence="2 3" key="1">
    <citation type="submission" date="2017-02" db="EMBL/GenBank/DDBJ databases">
        <authorList>
            <person name="Peterson S.W."/>
        </authorList>
    </citation>
    <scope>NUCLEOTIDE SEQUENCE [LARGE SCALE GENOMIC DNA]</scope>
    <source>
        <strain evidence="2 3">2B3F</strain>
    </source>
</reference>
<sequence length="47" mass="5034">MAVVLSLIGFSDLIGLVYPALGYAGMVIIVLILARWAMARKDARDVA</sequence>
<keyword evidence="1" id="KW-0472">Membrane</keyword>
<gene>
    <name evidence="2" type="ORF">FM125_02070</name>
</gene>
<feature type="transmembrane region" description="Helical" evidence="1">
    <location>
        <begin position="13"/>
        <end position="34"/>
    </location>
</feature>
<protein>
    <submittedName>
        <fullName evidence="2">Uncharacterized protein</fullName>
    </submittedName>
</protein>
<accession>A0A1R4IFN4</accession>
<evidence type="ECO:0000313" key="2">
    <source>
        <dbReference type="EMBL" id="SJN18627.1"/>
    </source>
</evidence>
<organism evidence="2 3">
    <name type="scientific">Micrococcus lylae</name>
    <dbReference type="NCBI Taxonomy" id="1273"/>
    <lineage>
        <taxon>Bacteria</taxon>
        <taxon>Bacillati</taxon>
        <taxon>Actinomycetota</taxon>
        <taxon>Actinomycetes</taxon>
        <taxon>Micrococcales</taxon>
        <taxon>Micrococcaceae</taxon>
        <taxon>Micrococcus</taxon>
    </lineage>
</organism>